<evidence type="ECO:0000313" key="2">
    <source>
        <dbReference type="Proteomes" id="UP000694415"/>
    </source>
</evidence>
<name>A0A8C6H8F9_MUSSI</name>
<keyword evidence="2" id="KW-1185">Reference proteome</keyword>
<accession>A0A8C6H8F9</accession>
<evidence type="ECO:0000313" key="1">
    <source>
        <dbReference type="Ensembl" id="ENSMSIP00000017655.1"/>
    </source>
</evidence>
<reference evidence="1" key="1">
    <citation type="submission" date="2025-08" db="UniProtKB">
        <authorList>
            <consortium name="Ensembl"/>
        </authorList>
    </citation>
    <scope>IDENTIFICATION</scope>
</reference>
<dbReference type="Ensembl" id="ENSMSIT00000022342.1">
    <property type="protein sequence ID" value="ENSMSIP00000017655.1"/>
    <property type="gene ID" value="ENSMSIG00000015073.1"/>
</dbReference>
<reference evidence="1" key="2">
    <citation type="submission" date="2025-09" db="UniProtKB">
        <authorList>
            <consortium name="Ensembl"/>
        </authorList>
    </citation>
    <scope>IDENTIFICATION</scope>
</reference>
<dbReference type="GeneTree" id="ENSGT00960000189576"/>
<organism evidence="1 2">
    <name type="scientific">Mus spicilegus</name>
    <name type="common">Mound-building mouse</name>
    <dbReference type="NCBI Taxonomy" id="10103"/>
    <lineage>
        <taxon>Eukaryota</taxon>
        <taxon>Metazoa</taxon>
        <taxon>Chordata</taxon>
        <taxon>Craniata</taxon>
        <taxon>Vertebrata</taxon>
        <taxon>Euteleostomi</taxon>
        <taxon>Mammalia</taxon>
        <taxon>Eutheria</taxon>
        <taxon>Euarchontoglires</taxon>
        <taxon>Glires</taxon>
        <taxon>Rodentia</taxon>
        <taxon>Myomorpha</taxon>
        <taxon>Muroidea</taxon>
        <taxon>Muridae</taxon>
        <taxon>Murinae</taxon>
        <taxon>Mus</taxon>
        <taxon>Mus</taxon>
    </lineage>
</organism>
<sequence>MMTEVPTRFRKLSVCDQAKCCLSPAGRGDFCVKILLSNLSDRLEAKFWLVPGKLDCRKLT</sequence>
<protein>
    <submittedName>
        <fullName evidence="1">Uncharacterized protein</fullName>
    </submittedName>
</protein>
<proteinExistence type="predicted"/>
<dbReference type="AlphaFoldDB" id="A0A8C6H8F9"/>
<dbReference type="Proteomes" id="UP000694415">
    <property type="component" value="Unplaced"/>
</dbReference>